<dbReference type="GeneID" id="17295003"/>
<dbReference type="OrthoDB" id="10645867at2759"/>
<organism evidence="2">
    <name type="scientific">Guillardia theta (strain CCMP2712)</name>
    <name type="common">Cryptophyte</name>
    <dbReference type="NCBI Taxonomy" id="905079"/>
    <lineage>
        <taxon>Eukaryota</taxon>
        <taxon>Cryptophyceae</taxon>
        <taxon>Pyrenomonadales</taxon>
        <taxon>Geminigeraceae</taxon>
        <taxon>Guillardia</taxon>
    </lineage>
</organism>
<dbReference type="AlphaFoldDB" id="L1IQZ9"/>
<name>L1IQZ9_GUITC</name>
<dbReference type="RefSeq" id="XP_005825264.1">
    <property type="nucleotide sequence ID" value="XM_005825207.1"/>
</dbReference>
<keyword evidence="4" id="KW-1185">Reference proteome</keyword>
<feature type="region of interest" description="Disordered" evidence="1">
    <location>
        <begin position="40"/>
        <end position="60"/>
    </location>
</feature>
<protein>
    <submittedName>
        <fullName evidence="2 3">Uncharacterized protein</fullName>
    </submittedName>
</protein>
<gene>
    <name evidence="2" type="ORF">GUITHDRAFT_154765</name>
</gene>
<reference evidence="3" key="3">
    <citation type="submission" date="2015-06" db="UniProtKB">
        <authorList>
            <consortium name="EnsemblProtists"/>
        </authorList>
    </citation>
    <scope>IDENTIFICATION</scope>
</reference>
<sequence length="209" mass="23218">MAQKGTKAHYSHHQVFSNKAFGSLYRGNLKIPKKDRLQASTPLLMSNKEEDTASRLKSSEEPWALREVSKSYTAPDFLEYVDGPVWRRGNGEVLVGRDVQPYVGMEVVLSRQARRFFQEQGMVQAYSGQKVGKVLSILAGSKRTLPISLRGSHLGASCQVLWGETDTISTCSIGFQDRFDLVPAESDARLRTWPKDSVRVQAISSAGLV</sequence>
<proteinExistence type="predicted"/>
<dbReference type="PaxDb" id="55529-EKX38284"/>
<dbReference type="Proteomes" id="UP000011087">
    <property type="component" value="Unassembled WGS sequence"/>
</dbReference>
<dbReference type="EnsemblProtists" id="EKX38284">
    <property type="protein sequence ID" value="EKX38284"/>
    <property type="gene ID" value="GUITHDRAFT_154765"/>
</dbReference>
<dbReference type="KEGG" id="gtt:GUITHDRAFT_154765"/>
<dbReference type="HOGENOM" id="CLU_1317641_0_0_1"/>
<accession>L1IQZ9</accession>
<evidence type="ECO:0000313" key="4">
    <source>
        <dbReference type="Proteomes" id="UP000011087"/>
    </source>
</evidence>
<evidence type="ECO:0000313" key="2">
    <source>
        <dbReference type="EMBL" id="EKX38284.1"/>
    </source>
</evidence>
<evidence type="ECO:0000256" key="1">
    <source>
        <dbReference type="SAM" id="MobiDB-lite"/>
    </source>
</evidence>
<reference evidence="4" key="2">
    <citation type="submission" date="2012-11" db="EMBL/GenBank/DDBJ databases">
        <authorList>
            <person name="Kuo A."/>
            <person name="Curtis B.A."/>
            <person name="Tanifuji G."/>
            <person name="Burki F."/>
            <person name="Gruber A."/>
            <person name="Irimia M."/>
            <person name="Maruyama S."/>
            <person name="Arias M.C."/>
            <person name="Ball S.G."/>
            <person name="Gile G.H."/>
            <person name="Hirakawa Y."/>
            <person name="Hopkins J.F."/>
            <person name="Rensing S.A."/>
            <person name="Schmutz J."/>
            <person name="Symeonidi A."/>
            <person name="Elias M."/>
            <person name="Eveleigh R.J."/>
            <person name="Herman E.K."/>
            <person name="Klute M.J."/>
            <person name="Nakayama T."/>
            <person name="Obornik M."/>
            <person name="Reyes-Prieto A."/>
            <person name="Armbrust E.V."/>
            <person name="Aves S.J."/>
            <person name="Beiko R.G."/>
            <person name="Coutinho P."/>
            <person name="Dacks J.B."/>
            <person name="Durnford D.G."/>
            <person name="Fast N.M."/>
            <person name="Green B.R."/>
            <person name="Grisdale C."/>
            <person name="Hempe F."/>
            <person name="Henrissat B."/>
            <person name="Hoppner M.P."/>
            <person name="Ishida K.-I."/>
            <person name="Kim E."/>
            <person name="Koreny L."/>
            <person name="Kroth P.G."/>
            <person name="Liu Y."/>
            <person name="Malik S.-B."/>
            <person name="Maier U.G."/>
            <person name="McRose D."/>
            <person name="Mock T."/>
            <person name="Neilson J.A."/>
            <person name="Onodera N.T."/>
            <person name="Poole A.M."/>
            <person name="Pritham E.J."/>
            <person name="Richards T.A."/>
            <person name="Rocap G."/>
            <person name="Roy S.W."/>
            <person name="Sarai C."/>
            <person name="Schaack S."/>
            <person name="Shirato S."/>
            <person name="Slamovits C.H."/>
            <person name="Spencer D.F."/>
            <person name="Suzuki S."/>
            <person name="Worden A.Z."/>
            <person name="Zauner S."/>
            <person name="Barry K."/>
            <person name="Bell C."/>
            <person name="Bharti A.K."/>
            <person name="Crow J.A."/>
            <person name="Grimwood J."/>
            <person name="Kramer R."/>
            <person name="Lindquist E."/>
            <person name="Lucas S."/>
            <person name="Salamov A."/>
            <person name="McFadden G.I."/>
            <person name="Lane C.E."/>
            <person name="Keeling P.J."/>
            <person name="Gray M.W."/>
            <person name="Grigoriev I.V."/>
            <person name="Archibald J.M."/>
        </authorList>
    </citation>
    <scope>NUCLEOTIDE SEQUENCE</scope>
    <source>
        <strain evidence="4">CCMP2712</strain>
    </source>
</reference>
<dbReference type="EMBL" id="JH993050">
    <property type="protein sequence ID" value="EKX38284.1"/>
    <property type="molecule type" value="Genomic_DNA"/>
</dbReference>
<reference evidence="2 4" key="1">
    <citation type="journal article" date="2012" name="Nature">
        <title>Algal genomes reveal evolutionary mosaicism and the fate of nucleomorphs.</title>
        <authorList>
            <consortium name="DOE Joint Genome Institute"/>
            <person name="Curtis B.A."/>
            <person name="Tanifuji G."/>
            <person name="Burki F."/>
            <person name="Gruber A."/>
            <person name="Irimia M."/>
            <person name="Maruyama S."/>
            <person name="Arias M.C."/>
            <person name="Ball S.G."/>
            <person name="Gile G.H."/>
            <person name="Hirakawa Y."/>
            <person name="Hopkins J.F."/>
            <person name="Kuo A."/>
            <person name="Rensing S.A."/>
            <person name="Schmutz J."/>
            <person name="Symeonidi A."/>
            <person name="Elias M."/>
            <person name="Eveleigh R.J."/>
            <person name="Herman E.K."/>
            <person name="Klute M.J."/>
            <person name="Nakayama T."/>
            <person name="Obornik M."/>
            <person name="Reyes-Prieto A."/>
            <person name="Armbrust E.V."/>
            <person name="Aves S.J."/>
            <person name="Beiko R.G."/>
            <person name="Coutinho P."/>
            <person name="Dacks J.B."/>
            <person name="Durnford D.G."/>
            <person name="Fast N.M."/>
            <person name="Green B.R."/>
            <person name="Grisdale C.J."/>
            <person name="Hempel F."/>
            <person name="Henrissat B."/>
            <person name="Hoppner M.P."/>
            <person name="Ishida K."/>
            <person name="Kim E."/>
            <person name="Koreny L."/>
            <person name="Kroth P.G."/>
            <person name="Liu Y."/>
            <person name="Malik S.B."/>
            <person name="Maier U.G."/>
            <person name="McRose D."/>
            <person name="Mock T."/>
            <person name="Neilson J.A."/>
            <person name="Onodera N.T."/>
            <person name="Poole A.M."/>
            <person name="Pritham E.J."/>
            <person name="Richards T.A."/>
            <person name="Rocap G."/>
            <person name="Roy S.W."/>
            <person name="Sarai C."/>
            <person name="Schaack S."/>
            <person name="Shirato S."/>
            <person name="Slamovits C.H."/>
            <person name="Spencer D.F."/>
            <person name="Suzuki S."/>
            <person name="Worden A.Z."/>
            <person name="Zauner S."/>
            <person name="Barry K."/>
            <person name="Bell C."/>
            <person name="Bharti A.K."/>
            <person name="Crow J.A."/>
            <person name="Grimwood J."/>
            <person name="Kramer R."/>
            <person name="Lindquist E."/>
            <person name="Lucas S."/>
            <person name="Salamov A."/>
            <person name="McFadden G.I."/>
            <person name="Lane C.E."/>
            <person name="Keeling P.J."/>
            <person name="Gray M.W."/>
            <person name="Grigoriev I.V."/>
            <person name="Archibald J.M."/>
        </authorList>
    </citation>
    <scope>NUCLEOTIDE SEQUENCE</scope>
    <source>
        <strain evidence="2 4">CCMP2712</strain>
    </source>
</reference>
<feature type="compositionally biased region" description="Basic and acidic residues" evidence="1">
    <location>
        <begin position="47"/>
        <end position="60"/>
    </location>
</feature>
<evidence type="ECO:0000313" key="3">
    <source>
        <dbReference type="EnsemblProtists" id="EKX38284"/>
    </source>
</evidence>